<reference evidence="1" key="1">
    <citation type="journal article" date="2020" name="Stud. Mycol.">
        <title>101 Dothideomycetes genomes: a test case for predicting lifestyles and emergence of pathogens.</title>
        <authorList>
            <person name="Haridas S."/>
            <person name="Albert R."/>
            <person name="Binder M."/>
            <person name="Bloem J."/>
            <person name="Labutti K."/>
            <person name="Salamov A."/>
            <person name="Andreopoulos B."/>
            <person name="Baker S."/>
            <person name="Barry K."/>
            <person name="Bills G."/>
            <person name="Bluhm B."/>
            <person name="Cannon C."/>
            <person name="Castanera R."/>
            <person name="Culley D."/>
            <person name="Daum C."/>
            <person name="Ezra D."/>
            <person name="Gonzalez J."/>
            <person name="Henrissat B."/>
            <person name="Kuo A."/>
            <person name="Liang C."/>
            <person name="Lipzen A."/>
            <person name="Lutzoni F."/>
            <person name="Magnuson J."/>
            <person name="Mondo S."/>
            <person name="Nolan M."/>
            <person name="Ohm R."/>
            <person name="Pangilinan J."/>
            <person name="Park H.-J."/>
            <person name="Ramirez L."/>
            <person name="Alfaro M."/>
            <person name="Sun H."/>
            <person name="Tritt A."/>
            <person name="Yoshinaga Y."/>
            <person name="Zwiers L.-H."/>
            <person name="Turgeon B."/>
            <person name="Goodwin S."/>
            <person name="Spatafora J."/>
            <person name="Crous P."/>
            <person name="Grigoriev I."/>
        </authorList>
    </citation>
    <scope>NUCLEOTIDE SEQUENCE</scope>
    <source>
        <strain evidence="1">CBS 269.34</strain>
    </source>
</reference>
<protein>
    <submittedName>
        <fullName evidence="1">Uncharacterized protein</fullName>
    </submittedName>
</protein>
<organism evidence="1 2">
    <name type="scientific">Lophium mytilinum</name>
    <dbReference type="NCBI Taxonomy" id="390894"/>
    <lineage>
        <taxon>Eukaryota</taxon>
        <taxon>Fungi</taxon>
        <taxon>Dikarya</taxon>
        <taxon>Ascomycota</taxon>
        <taxon>Pezizomycotina</taxon>
        <taxon>Dothideomycetes</taxon>
        <taxon>Pleosporomycetidae</taxon>
        <taxon>Mytilinidiales</taxon>
        <taxon>Mytilinidiaceae</taxon>
        <taxon>Lophium</taxon>
    </lineage>
</organism>
<evidence type="ECO:0000313" key="2">
    <source>
        <dbReference type="Proteomes" id="UP000799750"/>
    </source>
</evidence>
<dbReference type="EMBL" id="MU004188">
    <property type="protein sequence ID" value="KAF2495829.1"/>
    <property type="molecule type" value="Genomic_DNA"/>
</dbReference>
<dbReference type="OrthoDB" id="6161812at2759"/>
<accession>A0A6A6QUG6</accession>
<dbReference type="Proteomes" id="UP000799750">
    <property type="component" value="Unassembled WGS sequence"/>
</dbReference>
<proteinExistence type="predicted"/>
<sequence length="198" mass="22496">MWGIMANKSKFTIYGASPLPRFSLFKLPDTAVGSGIVQGSFSRCQATYLCMRNNLLRVGYNPHGIAEGQSGLDSRCHPYPTSGFRYLSLSTSMSLRYGFHRLLGKYFWSHVNWFFDSKATTVLGNAALSMVGCGINVETVLDMLFKSLKMDFLRPLEHHKKVLRLRYFNLGFAYQELGDMGEVTAPHWPMYGQLAKRW</sequence>
<gene>
    <name evidence="1" type="ORF">BU16DRAFT_617366</name>
</gene>
<keyword evidence="2" id="KW-1185">Reference proteome</keyword>
<name>A0A6A6QUG6_9PEZI</name>
<evidence type="ECO:0000313" key="1">
    <source>
        <dbReference type="EMBL" id="KAF2495829.1"/>
    </source>
</evidence>
<dbReference type="AlphaFoldDB" id="A0A6A6QUG6"/>